<dbReference type="Gene3D" id="2.60.40.1880">
    <property type="entry name" value="Invasion associated locus B (IalB) protein"/>
    <property type="match status" value="1"/>
</dbReference>
<dbReference type="KEGG" id="palw:PSAL_009690"/>
<accession>A0A418SEF4</accession>
<protein>
    <submittedName>
        <fullName evidence="1">Uncharacterized protein</fullName>
    </submittedName>
</protein>
<reference evidence="1 2" key="1">
    <citation type="submission" date="2020-08" db="EMBL/GenBank/DDBJ databases">
        <title>Genome sequence of Rhodobacteraceae bacterium Lw-13e.</title>
        <authorList>
            <person name="Poehlein A."/>
            <person name="Wolter L."/>
            <person name="Daniel R."/>
            <person name="Brinkhoff T."/>
        </authorList>
    </citation>
    <scope>NUCLEOTIDE SEQUENCE [LARGE SCALE GENOMIC DNA]</scope>
    <source>
        <strain evidence="1 2">Lw-13e</strain>
    </source>
</reference>
<dbReference type="RefSeq" id="WP_119840136.1">
    <property type="nucleotide sequence ID" value="NZ_CP060436.1"/>
</dbReference>
<dbReference type="EMBL" id="CP060436">
    <property type="protein sequence ID" value="QPM89743.1"/>
    <property type="molecule type" value="Genomic_DNA"/>
</dbReference>
<gene>
    <name evidence="1" type="ORF">PSAL_009690</name>
</gene>
<keyword evidence="2" id="KW-1185">Reference proteome</keyword>
<evidence type="ECO:0000313" key="2">
    <source>
        <dbReference type="Proteomes" id="UP000283786"/>
    </source>
</evidence>
<dbReference type="InterPro" id="IPR010642">
    <property type="entry name" value="Invasion_prot_B"/>
</dbReference>
<dbReference type="InterPro" id="IPR038696">
    <property type="entry name" value="IalB_sf"/>
</dbReference>
<organism evidence="1 2">
    <name type="scientific">Pseudooceanicola algae</name>
    <dbReference type="NCBI Taxonomy" id="1537215"/>
    <lineage>
        <taxon>Bacteria</taxon>
        <taxon>Pseudomonadati</taxon>
        <taxon>Pseudomonadota</taxon>
        <taxon>Alphaproteobacteria</taxon>
        <taxon>Rhodobacterales</taxon>
        <taxon>Paracoccaceae</taxon>
        <taxon>Pseudooceanicola</taxon>
    </lineage>
</organism>
<evidence type="ECO:0000313" key="1">
    <source>
        <dbReference type="EMBL" id="QPM89743.1"/>
    </source>
</evidence>
<dbReference type="Proteomes" id="UP000283786">
    <property type="component" value="Chromosome"/>
</dbReference>
<name>A0A418SEF4_9RHOB</name>
<dbReference type="Pfam" id="PF06776">
    <property type="entry name" value="IalB"/>
    <property type="match status" value="1"/>
</dbReference>
<sequence>MFAISKVTTALALTGLLALPAYAQDAETPATDAPTPEAGSTDLGGLSMGEDPMTETQTGAVYIRENAGDWAVQCIKTENGEDEPCQLYQLLRDEQNNPVAEIIVYKVEDDSQAVAGANIVAPLETLLPAGLVVSVDQGAPKKYPFAVCNRVGCVSRIGLTEADLNTFKNGGSAEVIIRPYSAPQVEVKLPLSLTGFTNGFEKTTVIPTKAPN</sequence>
<proteinExistence type="predicted"/>
<dbReference type="AlphaFoldDB" id="A0A418SEF4"/>
<dbReference type="OrthoDB" id="9797912at2"/>